<accession>A0A7S4KUF6</accession>
<dbReference type="InterPro" id="IPR001585">
    <property type="entry name" value="TAL/FSA"/>
</dbReference>
<gene>
    <name evidence="9" type="ORF">GTHE00462_LOCUS18601</name>
</gene>
<comment type="similarity">
    <text evidence="2">Belongs to the transaldolase family. Type 1 subfamily.</text>
</comment>
<dbReference type="EC" id="2.2.1.2" evidence="3 8"/>
<comment type="catalytic activity">
    <reaction evidence="7 8">
        <text>D-sedoheptulose 7-phosphate + D-glyceraldehyde 3-phosphate = D-erythrose 4-phosphate + beta-D-fructose 6-phosphate</text>
        <dbReference type="Rhea" id="RHEA:17053"/>
        <dbReference type="ChEBI" id="CHEBI:16897"/>
        <dbReference type="ChEBI" id="CHEBI:57483"/>
        <dbReference type="ChEBI" id="CHEBI:57634"/>
        <dbReference type="ChEBI" id="CHEBI:59776"/>
        <dbReference type="EC" id="2.2.1.2"/>
    </reaction>
</comment>
<dbReference type="InterPro" id="IPR004730">
    <property type="entry name" value="Transaldolase_1"/>
</dbReference>
<evidence type="ECO:0000313" key="9">
    <source>
        <dbReference type="EMBL" id="CAE2305947.1"/>
    </source>
</evidence>
<protein>
    <recommendedName>
        <fullName evidence="3 8">Transaldolase</fullName>
        <ecNumber evidence="3 8">2.2.1.2</ecNumber>
    </recommendedName>
</protein>
<dbReference type="AlphaFoldDB" id="A0A7S4KUF6"/>
<dbReference type="PANTHER" id="PTHR10683">
    <property type="entry name" value="TRANSALDOLASE"/>
    <property type="match status" value="1"/>
</dbReference>
<dbReference type="Pfam" id="PF00923">
    <property type="entry name" value="TAL_FSA"/>
    <property type="match status" value="1"/>
</dbReference>
<evidence type="ECO:0000256" key="8">
    <source>
        <dbReference type="RuleBase" id="RU000501"/>
    </source>
</evidence>
<dbReference type="PROSITE" id="PS01054">
    <property type="entry name" value="TRANSALDOLASE_1"/>
    <property type="match status" value="1"/>
</dbReference>
<dbReference type="Gene3D" id="3.20.20.70">
    <property type="entry name" value="Aldolase class I"/>
    <property type="match status" value="1"/>
</dbReference>
<comment type="function">
    <text evidence="8">Catalyzes the rate-limiting step of the non-oxidative phase in the pentose phosphate pathway. Catalyzes the reversible conversion of sedheptulose-7-phosphate and D-glyceraldehyde 3-phosphate into erythrose-4-phosphate and beta-D-fructose 6-phosphate.</text>
</comment>
<evidence type="ECO:0000256" key="6">
    <source>
        <dbReference type="ARBA" id="ARBA00023270"/>
    </source>
</evidence>
<evidence type="ECO:0000256" key="2">
    <source>
        <dbReference type="ARBA" id="ARBA00008012"/>
    </source>
</evidence>
<dbReference type="CDD" id="cd00957">
    <property type="entry name" value="Transaldolase_TalAB"/>
    <property type="match status" value="1"/>
</dbReference>
<sequence length="318" mass="35054">MPTCREQLAKVTKIVADTGDLDSIRSLQPEDATTNPSLILAAVSDPKYSALVEAAIKSAKGATVEEKVSDATDRLAVAFGTEITKIVPGYVSTEVDARLSFDVQGTIAKAHKTIALYAEKGVPKERILIKIASTWEGIQAAQILEQQGVKCNMTLLFNFYQAVACAQAKATLISPFVGRILDWYKANEKKEYSHDEDPGVLSVKKIFNYYKKFGHETIVMGASFRSVGEVLALTGCDRLTISPALLQEMDKMNDEVPVKLQSSTATSMDMQQVFVDEKKFRWEMNQDAMATEKLAEGVRKFAADINKLEAIIREKMGK</sequence>
<dbReference type="GO" id="GO:0009052">
    <property type="term" value="P:pentose-phosphate shunt, non-oxidative branch"/>
    <property type="evidence" value="ECO:0007669"/>
    <property type="project" value="TreeGrafter"/>
</dbReference>
<evidence type="ECO:0000256" key="5">
    <source>
        <dbReference type="ARBA" id="ARBA00023126"/>
    </source>
</evidence>
<keyword evidence="4 8" id="KW-0808">Transferase</keyword>
<reference evidence="9" key="1">
    <citation type="submission" date="2021-01" db="EMBL/GenBank/DDBJ databases">
        <authorList>
            <person name="Corre E."/>
            <person name="Pelletier E."/>
            <person name="Niang G."/>
            <person name="Scheremetjew M."/>
            <person name="Finn R."/>
            <person name="Kale V."/>
            <person name="Holt S."/>
            <person name="Cochrane G."/>
            <person name="Meng A."/>
            <person name="Brown T."/>
            <person name="Cohen L."/>
        </authorList>
    </citation>
    <scope>NUCLEOTIDE SEQUENCE</scope>
    <source>
        <strain evidence="9">CCMP 2712</strain>
    </source>
</reference>
<dbReference type="OMA" id="THAEFLW"/>
<dbReference type="GO" id="GO:0005737">
    <property type="term" value="C:cytoplasm"/>
    <property type="evidence" value="ECO:0007669"/>
    <property type="project" value="InterPro"/>
</dbReference>
<evidence type="ECO:0000256" key="1">
    <source>
        <dbReference type="ARBA" id="ARBA00004857"/>
    </source>
</evidence>
<organism evidence="9">
    <name type="scientific">Guillardia theta</name>
    <name type="common">Cryptophyte</name>
    <name type="synonym">Cryptomonas phi</name>
    <dbReference type="NCBI Taxonomy" id="55529"/>
    <lineage>
        <taxon>Eukaryota</taxon>
        <taxon>Cryptophyceae</taxon>
        <taxon>Pyrenomonadales</taxon>
        <taxon>Geminigeraceae</taxon>
        <taxon>Guillardia</taxon>
    </lineage>
</organism>
<keyword evidence="6" id="KW-0704">Schiff base</keyword>
<dbReference type="GO" id="GO:0004801">
    <property type="term" value="F:transaldolase activity"/>
    <property type="evidence" value="ECO:0007669"/>
    <property type="project" value="UniProtKB-EC"/>
</dbReference>
<keyword evidence="5 8" id="KW-0570">Pentose shunt</keyword>
<evidence type="ECO:0000256" key="7">
    <source>
        <dbReference type="ARBA" id="ARBA00048810"/>
    </source>
</evidence>
<dbReference type="InterPro" id="IPR013785">
    <property type="entry name" value="Aldolase_TIM"/>
</dbReference>
<proteinExistence type="inferred from homology"/>
<dbReference type="EMBL" id="HBKN01023729">
    <property type="protein sequence ID" value="CAE2305947.1"/>
    <property type="molecule type" value="Transcribed_RNA"/>
</dbReference>
<dbReference type="InterPro" id="IPR018225">
    <property type="entry name" value="Transaldolase_AS"/>
</dbReference>
<comment type="pathway">
    <text evidence="1 8">Carbohydrate degradation; pentose phosphate pathway; D-glyceraldehyde 3-phosphate and beta-D-fructose 6-phosphate from D-ribose 5-phosphate and D-xylulose 5-phosphate (non-oxidative stage): step 2/3.</text>
</comment>
<dbReference type="NCBIfam" id="TIGR00874">
    <property type="entry name" value="talAB"/>
    <property type="match status" value="1"/>
</dbReference>
<dbReference type="FunFam" id="3.20.20.70:FF:000088">
    <property type="entry name" value="Transaldolase"/>
    <property type="match status" value="1"/>
</dbReference>
<name>A0A7S4KUF6_GUITH</name>
<dbReference type="GO" id="GO:0005975">
    <property type="term" value="P:carbohydrate metabolic process"/>
    <property type="evidence" value="ECO:0007669"/>
    <property type="project" value="InterPro"/>
</dbReference>
<evidence type="ECO:0000256" key="3">
    <source>
        <dbReference type="ARBA" id="ARBA00013151"/>
    </source>
</evidence>
<dbReference type="HAMAP" id="MF_00492">
    <property type="entry name" value="Transaldolase_1"/>
    <property type="match status" value="1"/>
</dbReference>
<dbReference type="SUPFAM" id="SSF51569">
    <property type="entry name" value="Aldolase"/>
    <property type="match status" value="1"/>
</dbReference>
<dbReference type="UniPathway" id="UPA00115">
    <property type="reaction ID" value="UER00414"/>
</dbReference>
<evidence type="ECO:0000256" key="4">
    <source>
        <dbReference type="ARBA" id="ARBA00022679"/>
    </source>
</evidence>
<dbReference type="PANTHER" id="PTHR10683:SF18">
    <property type="entry name" value="TRANSALDOLASE"/>
    <property type="match status" value="1"/>
</dbReference>
<dbReference type="PROSITE" id="PS00958">
    <property type="entry name" value="TRANSALDOLASE_2"/>
    <property type="match status" value="1"/>
</dbReference>